<reference evidence="2 3" key="1">
    <citation type="submission" date="2018-05" db="EMBL/GenBank/DDBJ databases">
        <title>Amnibacterium sp. M8JJ-5, whole genome shotgun sequence.</title>
        <authorList>
            <person name="Tuo L."/>
        </authorList>
    </citation>
    <scope>NUCLEOTIDE SEQUENCE [LARGE SCALE GENOMIC DNA]</scope>
    <source>
        <strain evidence="2 3">M8JJ-5</strain>
    </source>
</reference>
<evidence type="ECO:0000313" key="3">
    <source>
        <dbReference type="Proteomes" id="UP000244893"/>
    </source>
</evidence>
<feature type="transmembrane region" description="Helical" evidence="1">
    <location>
        <begin position="12"/>
        <end position="37"/>
    </location>
</feature>
<feature type="transmembrane region" description="Helical" evidence="1">
    <location>
        <begin position="43"/>
        <end position="66"/>
    </location>
</feature>
<dbReference type="RefSeq" id="WP_116757316.1">
    <property type="nucleotide sequence ID" value="NZ_JBHUEX010000001.1"/>
</dbReference>
<evidence type="ECO:0000313" key="2">
    <source>
        <dbReference type="EMBL" id="PVZ94805.1"/>
    </source>
</evidence>
<proteinExistence type="predicted"/>
<keyword evidence="1" id="KW-0472">Membrane</keyword>
<protein>
    <submittedName>
        <fullName evidence="2">Uncharacterized protein</fullName>
    </submittedName>
</protein>
<keyword evidence="1" id="KW-0812">Transmembrane</keyword>
<dbReference type="Proteomes" id="UP000244893">
    <property type="component" value="Unassembled WGS sequence"/>
</dbReference>
<name>A0A2V1HQI8_9MICO</name>
<organism evidence="2 3">
    <name type="scientific">Amnibacterium flavum</name>
    <dbReference type="NCBI Taxonomy" id="2173173"/>
    <lineage>
        <taxon>Bacteria</taxon>
        <taxon>Bacillati</taxon>
        <taxon>Actinomycetota</taxon>
        <taxon>Actinomycetes</taxon>
        <taxon>Micrococcales</taxon>
        <taxon>Microbacteriaceae</taxon>
        <taxon>Amnibacterium</taxon>
    </lineage>
</organism>
<keyword evidence="1" id="KW-1133">Transmembrane helix</keyword>
<sequence length="83" mass="9341">MDPGTENWPRWARALASPVATVVVDVLLVASMLLLAFTSPYGWMRFASWFVVVLVIATSVLQFVIWRRKRRAHAASVAREGKI</sequence>
<dbReference type="AlphaFoldDB" id="A0A2V1HQI8"/>
<accession>A0A2V1HQI8</accession>
<keyword evidence="3" id="KW-1185">Reference proteome</keyword>
<comment type="caution">
    <text evidence="2">The sequence shown here is derived from an EMBL/GenBank/DDBJ whole genome shotgun (WGS) entry which is preliminary data.</text>
</comment>
<dbReference type="EMBL" id="QEOP01000002">
    <property type="protein sequence ID" value="PVZ94805.1"/>
    <property type="molecule type" value="Genomic_DNA"/>
</dbReference>
<gene>
    <name evidence="2" type="ORF">DDQ50_14115</name>
</gene>
<evidence type="ECO:0000256" key="1">
    <source>
        <dbReference type="SAM" id="Phobius"/>
    </source>
</evidence>